<dbReference type="Proteomes" id="UP000003081">
    <property type="component" value="Unassembled WGS sequence"/>
</dbReference>
<reference evidence="1 2" key="1">
    <citation type="submission" date="2009-08" db="EMBL/GenBank/DDBJ databases">
        <authorList>
            <person name="Shrivastava S."/>
            <person name="Brinkac L.B."/>
            <person name="Brown J.L."/>
            <person name="Bruce D.B."/>
            <person name="Detter C."/>
            <person name="Green L.D."/>
            <person name="Munk C.A."/>
            <person name="Rogers Y.C."/>
            <person name="Tapia R."/>
            <person name="Sims D.R."/>
            <person name="Smith L.A."/>
            <person name="Smith T.J."/>
            <person name="Sutton G."/>
            <person name="Brettin T."/>
        </authorList>
    </citation>
    <scope>NUCLEOTIDE SEQUENCE [LARGE SCALE GENOMIC DNA]</scope>
    <source>
        <strain evidence="2">E4 str. BoNT E BL5262</strain>
    </source>
</reference>
<evidence type="ECO:0000313" key="2">
    <source>
        <dbReference type="Proteomes" id="UP000003081"/>
    </source>
</evidence>
<sequence>MINEADKGVDLAIGFNSISSEYAYVVENILHIAILVDNIYNNINLTRCAS</sequence>
<organism evidence="1 2">
    <name type="scientific">Clostridium butyricum E4 str. BoNT E BL5262</name>
    <dbReference type="NCBI Taxonomy" id="632245"/>
    <lineage>
        <taxon>Bacteria</taxon>
        <taxon>Bacillati</taxon>
        <taxon>Bacillota</taxon>
        <taxon>Clostridia</taxon>
        <taxon>Eubacteriales</taxon>
        <taxon>Clostridiaceae</taxon>
        <taxon>Clostridium</taxon>
    </lineage>
</organism>
<dbReference type="AlphaFoldDB" id="C4IDL9"/>
<protein>
    <submittedName>
        <fullName evidence="1">Uncharacterized protein</fullName>
    </submittedName>
</protein>
<dbReference type="EMBL" id="ACOM01000004">
    <property type="protein sequence ID" value="EEP55526.1"/>
    <property type="molecule type" value="Genomic_DNA"/>
</dbReference>
<comment type="caution">
    <text evidence="1">The sequence shown here is derived from an EMBL/GenBank/DDBJ whole genome shotgun (WGS) entry which is preliminary data.</text>
</comment>
<keyword evidence="2" id="KW-1185">Reference proteome</keyword>
<dbReference type="HOGENOM" id="CLU_3116267_0_0_9"/>
<gene>
    <name evidence="1" type="ORF">CLP_3449</name>
</gene>
<proteinExistence type="predicted"/>
<name>C4IDL9_CLOBU</name>
<evidence type="ECO:0000313" key="1">
    <source>
        <dbReference type="EMBL" id="EEP55526.1"/>
    </source>
</evidence>
<accession>C4IDL9</accession>